<dbReference type="InterPro" id="IPR000380">
    <property type="entry name" value="Topo_IA"/>
</dbReference>
<dbReference type="SMART" id="SM00493">
    <property type="entry name" value="TOPRIM"/>
    <property type="match status" value="1"/>
</dbReference>
<dbReference type="SMART" id="SM00436">
    <property type="entry name" value="TOP1Bc"/>
    <property type="match status" value="1"/>
</dbReference>
<dbReference type="NCBIfam" id="TIGR01051">
    <property type="entry name" value="topA_bact"/>
    <property type="match status" value="1"/>
</dbReference>
<evidence type="ECO:0000259" key="11">
    <source>
        <dbReference type="PROSITE" id="PS50880"/>
    </source>
</evidence>
<comment type="similarity">
    <text evidence="2">Belongs to the type IA topoisomerase family.</text>
</comment>
<evidence type="ECO:0000256" key="9">
    <source>
        <dbReference type="SAM" id="Coils"/>
    </source>
</evidence>
<protein>
    <recommendedName>
        <fullName evidence="3">DNA topoisomerase</fullName>
        <ecNumber evidence="3">5.6.2.1</ecNumber>
    </recommendedName>
</protein>
<dbReference type="Gene3D" id="2.70.20.10">
    <property type="entry name" value="Topoisomerase I, domain 3"/>
    <property type="match status" value="1"/>
</dbReference>
<sequence>MAKAKTDLIKLVIVESPAKARKIGGYLGDDYVVEASVGHIRDLPQRAADIPKEFKKTAWAKEGVDIENDFAPLYVINPDKKAKVAELKALMKNAEELILATDEDREGEAIAWHLVEVLEPKIPIKRMVFNEITKEAIVAAVENTRDLDYNLIDAQETRRVLDRLFGYRLSPVLWKKVMPRISAGRVQSVATRLIVEKERERMAFISSGWWDLAAVTALGFNARLLEVDGKKVASTSDFGADGAVKEKSLSNILLLDETSAKALVDGLKTSDLTVKSMDESPRTERPKPPFTTSTLQQDAGSRLGWGAQITMRVAQRLYENGYITYMRTDSVNLSAQAITAARNAAKSLYGADHIPDAPRVYQGKTKNAQEAHEAIRPAGESFKTPGELAPELSRDEFALYDLIWKRTVASQMADAKKMQMRVDFDADISSSASQNWKKAIFRANGSVIVFPGFLAAYDEVITEDGKDENKDEEATNKRLPAMVLGQAVKVNEYTCEGHETKPPARYTEPTLVKKLEELGIGRPSTFASIIQTIQDRGYVYKRGRALVPTFLAFSVTGLLETHFTKLVDYEFTASMEEDLDKIASGDAGRVDWLRDFFYGVDGQPGLNELSADLGVIDARATNTMNLSPEIEIRVGRYGAYLQENLPGEERKLANIPEELAPDELTLAKAIELLAAPSGERELGIDPSTNLPIIAKSGRFGPYITEVLPEVPVELTASGKKKKKKADAPKAKTASLLSTMTLDTVTYEDALRLLSLPRTLGTNSAGDDITVQNGRYGPYLKAGVDSRTLTSEDQLFTMTLEEALEIYSKPKERRRGVAKPPLKELGLDPETQRPLIIKDGRFGMYVSDGETNATLRRGDTLEAMTIERGLELLAGRRAWEAENGPTPKKSRKKAAAKSKPIKAGATAPTLTKNTVKKAGAKKAAKKAASGKATKKSE</sequence>
<dbReference type="InterPro" id="IPR028612">
    <property type="entry name" value="Topoisom_1_IA"/>
</dbReference>
<dbReference type="PANTHER" id="PTHR42785:SF1">
    <property type="entry name" value="DNA TOPOISOMERASE"/>
    <property type="match status" value="1"/>
</dbReference>
<keyword evidence="5" id="KW-0460">Magnesium</keyword>
<dbReference type="GO" id="GO:0006265">
    <property type="term" value="P:DNA topological change"/>
    <property type="evidence" value="ECO:0007669"/>
    <property type="project" value="InterPro"/>
</dbReference>
<evidence type="ECO:0000256" key="2">
    <source>
        <dbReference type="ARBA" id="ARBA00009446"/>
    </source>
</evidence>
<dbReference type="InterPro" id="IPR003602">
    <property type="entry name" value="Topo_IA_DNA-bd_dom"/>
</dbReference>
<evidence type="ECO:0000256" key="4">
    <source>
        <dbReference type="ARBA" id="ARBA00022723"/>
    </source>
</evidence>
<dbReference type="Gene3D" id="1.10.290.10">
    <property type="entry name" value="Topoisomerase I, domain 4"/>
    <property type="match status" value="1"/>
</dbReference>
<dbReference type="PROSITE" id="PS50880">
    <property type="entry name" value="TOPRIM"/>
    <property type="match status" value="1"/>
</dbReference>
<keyword evidence="7" id="KW-0238">DNA-binding</keyword>
<reference evidence="13" key="1">
    <citation type="submission" date="2020-05" db="EMBL/GenBank/DDBJ databases">
        <authorList>
            <person name="Chiriac C."/>
            <person name="Salcher M."/>
            <person name="Ghai R."/>
            <person name="Kavagutti S V."/>
        </authorList>
    </citation>
    <scope>NUCLEOTIDE SEQUENCE</scope>
</reference>
<dbReference type="InterPro" id="IPR006171">
    <property type="entry name" value="TOPRIM_dom"/>
</dbReference>
<dbReference type="Gene3D" id="3.40.50.140">
    <property type="match status" value="1"/>
</dbReference>
<gene>
    <name evidence="13" type="ORF">UFOPK1698_00743</name>
</gene>
<feature type="region of interest" description="Disordered" evidence="10">
    <location>
        <begin position="274"/>
        <end position="297"/>
    </location>
</feature>
<accession>A0A6J6EEF1</accession>
<feature type="compositionally biased region" description="Basic residues" evidence="10">
    <location>
        <begin position="913"/>
        <end position="924"/>
    </location>
</feature>
<dbReference type="CDD" id="cd03363">
    <property type="entry name" value="TOPRIM_TopoIA_TopoI"/>
    <property type="match status" value="1"/>
</dbReference>
<dbReference type="PRINTS" id="PR00417">
    <property type="entry name" value="PRTPISMRASEI"/>
</dbReference>
<dbReference type="InterPro" id="IPR013497">
    <property type="entry name" value="Topo_IA_cen"/>
</dbReference>
<dbReference type="PANTHER" id="PTHR42785">
    <property type="entry name" value="DNA TOPOISOMERASE, TYPE IA, CORE"/>
    <property type="match status" value="1"/>
</dbReference>
<dbReference type="InterPro" id="IPR034149">
    <property type="entry name" value="TOPRIM_TopoI"/>
</dbReference>
<feature type="compositionally biased region" description="Basic residues" evidence="10">
    <location>
        <begin position="887"/>
        <end position="899"/>
    </location>
</feature>
<proteinExistence type="inferred from homology"/>
<keyword evidence="6" id="KW-0799">Topoisomerase</keyword>
<dbReference type="GO" id="GO:0046872">
    <property type="term" value="F:metal ion binding"/>
    <property type="evidence" value="ECO:0007669"/>
    <property type="project" value="UniProtKB-KW"/>
</dbReference>
<dbReference type="InterPro" id="IPR005733">
    <property type="entry name" value="TopoI_bac-type"/>
</dbReference>
<dbReference type="HAMAP" id="MF_00952">
    <property type="entry name" value="Topoisom_1_prok"/>
    <property type="match status" value="1"/>
</dbReference>
<dbReference type="InterPro" id="IPR013826">
    <property type="entry name" value="Topo_IA_cen_sub3"/>
</dbReference>
<name>A0A6J6EEF1_9ZZZZ</name>
<evidence type="ECO:0000256" key="7">
    <source>
        <dbReference type="ARBA" id="ARBA00023125"/>
    </source>
</evidence>
<dbReference type="InterPro" id="IPR023406">
    <property type="entry name" value="Topo_IA_AS"/>
</dbReference>
<dbReference type="EMBL" id="CAEZTP010000053">
    <property type="protein sequence ID" value="CAB4574266.1"/>
    <property type="molecule type" value="Genomic_DNA"/>
</dbReference>
<dbReference type="SMART" id="SM00437">
    <property type="entry name" value="TOP1Ac"/>
    <property type="match status" value="1"/>
</dbReference>
<evidence type="ECO:0000256" key="6">
    <source>
        <dbReference type="ARBA" id="ARBA00023029"/>
    </source>
</evidence>
<dbReference type="Gene3D" id="1.10.460.10">
    <property type="entry name" value="Topoisomerase I, domain 2"/>
    <property type="match status" value="1"/>
</dbReference>
<feature type="region of interest" description="Disordered" evidence="10">
    <location>
        <begin position="876"/>
        <end position="936"/>
    </location>
</feature>
<dbReference type="PROSITE" id="PS00396">
    <property type="entry name" value="TOPO_IA_1"/>
    <property type="match status" value="1"/>
</dbReference>
<evidence type="ECO:0000256" key="8">
    <source>
        <dbReference type="ARBA" id="ARBA00023235"/>
    </source>
</evidence>
<feature type="compositionally biased region" description="Basic and acidic residues" evidence="10">
    <location>
        <begin position="276"/>
        <end position="287"/>
    </location>
</feature>
<dbReference type="InterPro" id="IPR013824">
    <property type="entry name" value="Topo_IA_cen_sub1"/>
</dbReference>
<evidence type="ECO:0000256" key="10">
    <source>
        <dbReference type="SAM" id="MobiDB-lite"/>
    </source>
</evidence>
<evidence type="ECO:0000313" key="13">
    <source>
        <dbReference type="EMBL" id="CAB4574266.1"/>
    </source>
</evidence>
<feature type="domain" description="Topo IA-type catalytic" evidence="12">
    <location>
        <begin position="148"/>
        <end position="604"/>
    </location>
</feature>
<feature type="coiled-coil region" evidence="9">
    <location>
        <begin position="77"/>
        <end position="104"/>
    </location>
</feature>
<evidence type="ECO:0000256" key="3">
    <source>
        <dbReference type="ARBA" id="ARBA00012891"/>
    </source>
</evidence>
<evidence type="ECO:0000259" key="12">
    <source>
        <dbReference type="PROSITE" id="PS52039"/>
    </source>
</evidence>
<evidence type="ECO:0000256" key="5">
    <source>
        <dbReference type="ARBA" id="ARBA00022842"/>
    </source>
</evidence>
<dbReference type="GO" id="GO:0003677">
    <property type="term" value="F:DNA binding"/>
    <property type="evidence" value="ECO:0007669"/>
    <property type="project" value="UniProtKB-KW"/>
</dbReference>
<keyword evidence="9" id="KW-0175">Coiled coil</keyword>
<dbReference type="PROSITE" id="PS52039">
    <property type="entry name" value="TOPO_IA_2"/>
    <property type="match status" value="1"/>
</dbReference>
<dbReference type="InterPro" id="IPR003601">
    <property type="entry name" value="Topo_IA_2"/>
</dbReference>
<dbReference type="CDD" id="cd00186">
    <property type="entry name" value="TOP1Ac"/>
    <property type="match status" value="1"/>
</dbReference>
<evidence type="ECO:0000256" key="1">
    <source>
        <dbReference type="ARBA" id="ARBA00000213"/>
    </source>
</evidence>
<dbReference type="InterPro" id="IPR025589">
    <property type="entry name" value="Toprim_C_rpt"/>
</dbReference>
<keyword evidence="4" id="KW-0479">Metal-binding</keyword>
<organism evidence="13">
    <name type="scientific">freshwater metagenome</name>
    <dbReference type="NCBI Taxonomy" id="449393"/>
    <lineage>
        <taxon>unclassified sequences</taxon>
        <taxon>metagenomes</taxon>
        <taxon>ecological metagenomes</taxon>
    </lineage>
</organism>
<dbReference type="Pfam" id="PF01751">
    <property type="entry name" value="Toprim"/>
    <property type="match status" value="1"/>
</dbReference>
<keyword evidence="8" id="KW-0413">Isomerase</keyword>
<dbReference type="InterPro" id="IPR013825">
    <property type="entry name" value="Topo_IA_cen_sub2"/>
</dbReference>
<dbReference type="SUPFAM" id="SSF56712">
    <property type="entry name" value="Prokaryotic type I DNA topoisomerase"/>
    <property type="match status" value="1"/>
</dbReference>
<feature type="domain" description="Toprim" evidence="11">
    <location>
        <begin position="9"/>
        <end position="133"/>
    </location>
</feature>
<comment type="catalytic activity">
    <reaction evidence="1">
        <text>ATP-independent breakage of single-stranded DNA, followed by passage and rejoining.</text>
        <dbReference type="EC" id="5.6.2.1"/>
    </reaction>
</comment>
<dbReference type="GO" id="GO:0003917">
    <property type="term" value="F:DNA topoisomerase type I (single strand cut, ATP-independent) activity"/>
    <property type="evidence" value="ECO:0007669"/>
    <property type="project" value="UniProtKB-EC"/>
</dbReference>
<dbReference type="EC" id="5.6.2.1" evidence="3"/>
<dbReference type="Pfam" id="PF01131">
    <property type="entry name" value="Topoisom_bac"/>
    <property type="match status" value="1"/>
</dbReference>
<dbReference type="Pfam" id="PF13368">
    <property type="entry name" value="Toprim_C_rpt"/>
    <property type="match status" value="4"/>
</dbReference>
<dbReference type="AlphaFoldDB" id="A0A6J6EEF1"/>
<dbReference type="InterPro" id="IPR023405">
    <property type="entry name" value="Topo_IA_core_domain"/>
</dbReference>